<keyword evidence="5" id="KW-0378">Hydrolase</keyword>
<dbReference type="STRING" id="1577792.QX51_02515"/>
<proteinExistence type="inferred from homology"/>
<evidence type="ECO:0000256" key="7">
    <source>
        <dbReference type="PIRSR" id="PIRSR001123-1"/>
    </source>
</evidence>
<evidence type="ECO:0000256" key="8">
    <source>
        <dbReference type="PIRSR" id="PIRSR001123-2"/>
    </source>
</evidence>
<dbReference type="Gene3D" id="3.40.630.10">
    <property type="entry name" value="Zn peptidases"/>
    <property type="match status" value="1"/>
</dbReference>
<dbReference type="Gene3D" id="2.40.30.40">
    <property type="entry name" value="Peptidase M42, domain 2"/>
    <property type="match status" value="1"/>
</dbReference>
<feature type="binding site" evidence="8">
    <location>
        <position position="168"/>
    </location>
    <ligand>
        <name>Zn(2+)</name>
        <dbReference type="ChEBI" id="CHEBI:29105"/>
        <label>1</label>
    </ligand>
</feature>
<dbReference type="InterPro" id="IPR008007">
    <property type="entry name" value="Peptidase_M42"/>
</dbReference>
<evidence type="ECO:0000313" key="10">
    <source>
        <dbReference type="Proteomes" id="UP000031189"/>
    </source>
</evidence>
<feature type="binding site" evidence="8">
    <location>
        <position position="168"/>
    </location>
    <ligand>
        <name>Zn(2+)</name>
        <dbReference type="ChEBI" id="CHEBI:29105"/>
        <label>2</label>
    </ligand>
</feature>
<dbReference type="PANTHER" id="PTHR32481">
    <property type="entry name" value="AMINOPEPTIDASE"/>
    <property type="match status" value="1"/>
</dbReference>
<evidence type="ECO:0000256" key="2">
    <source>
        <dbReference type="ARBA" id="ARBA00022438"/>
    </source>
</evidence>
<evidence type="ECO:0000256" key="1">
    <source>
        <dbReference type="ARBA" id="ARBA00006272"/>
    </source>
</evidence>
<feature type="binding site" evidence="8">
    <location>
        <position position="201"/>
    </location>
    <ligand>
        <name>Zn(2+)</name>
        <dbReference type="ChEBI" id="CHEBI:29105"/>
        <label>2</label>
    </ligand>
</feature>
<gene>
    <name evidence="9" type="ORF">QX51_02515</name>
</gene>
<feature type="binding site" evidence="8">
    <location>
        <position position="63"/>
    </location>
    <ligand>
        <name>Zn(2+)</name>
        <dbReference type="ChEBI" id="CHEBI:29105"/>
        <label>1</label>
    </ligand>
</feature>
<feature type="active site" description="Proton acceptor" evidence="7">
    <location>
        <position position="200"/>
    </location>
</feature>
<name>A0A0B3WV80_9FIRM</name>
<keyword evidence="10" id="KW-1185">Reference proteome</keyword>
<dbReference type="GO" id="GO:0046872">
    <property type="term" value="F:metal ion binding"/>
    <property type="evidence" value="ECO:0007669"/>
    <property type="project" value="UniProtKB-UniRule"/>
</dbReference>
<dbReference type="EMBL" id="JWHR01000031">
    <property type="protein sequence ID" value="KHS58500.1"/>
    <property type="molecule type" value="Genomic_DNA"/>
</dbReference>
<dbReference type="SUPFAM" id="SSF101821">
    <property type="entry name" value="Aminopeptidase/glucanase lid domain"/>
    <property type="match status" value="1"/>
</dbReference>
<dbReference type="NCBIfam" id="NF007421">
    <property type="entry name" value="PRK09961.1"/>
    <property type="match status" value="1"/>
</dbReference>
<dbReference type="AlphaFoldDB" id="A0A0B3WV80"/>
<sequence>MNIDFLKKLSEADGIASNEGEVRKVLLEELKDHSDEIVCDGLGSIIFSKIKDEKAPNIMICAHMDEVGFMVRNIDNLGMIHLITIGGVKPLAQFTQKVRITTSDGRKIPAIINGTYNDGKAEKIYADVGAYTAEEVYNLGIKVGDMVTYTTEFEEFTLQNRLVGKAFDDRIGCFVMGEVLKRLDKKDINCNIHFAATSSEEVGIRGGRTATQLMNPDVVFVIDVACAKNEFVRDYTNQKQIDKGVMLMHRDRTLVPNKEMINYIIETAEKNNISLQHDMFESGGTDGGEAHLVNEGKPCAVTCVPVRYGHCAFSIVSNKDLEAIIELYTQLILNFDEKKYKNIINFM</sequence>
<dbReference type="CDD" id="cd05656">
    <property type="entry name" value="M42_Frv"/>
    <property type="match status" value="1"/>
</dbReference>
<feature type="binding site" evidence="8">
    <location>
        <position position="223"/>
    </location>
    <ligand>
        <name>Zn(2+)</name>
        <dbReference type="ChEBI" id="CHEBI:29105"/>
        <label>1</label>
    </ligand>
</feature>
<comment type="cofactor">
    <cofactor evidence="8">
        <name>a divalent metal cation</name>
        <dbReference type="ChEBI" id="CHEBI:60240"/>
    </cofactor>
    <text evidence="8">Binds 2 divalent metal cations per subunit.</text>
</comment>
<comment type="caution">
    <text evidence="9">The sequence shown here is derived from an EMBL/GenBank/DDBJ whole genome shotgun (WGS) entry which is preliminary data.</text>
</comment>
<dbReference type="SUPFAM" id="SSF53187">
    <property type="entry name" value="Zn-dependent exopeptidases"/>
    <property type="match status" value="1"/>
</dbReference>
<evidence type="ECO:0000256" key="3">
    <source>
        <dbReference type="ARBA" id="ARBA00022670"/>
    </source>
</evidence>
<dbReference type="RefSeq" id="WP_039678334.1">
    <property type="nucleotide sequence ID" value="NZ_JWHR01000031.1"/>
</dbReference>
<reference evidence="9 10" key="1">
    <citation type="submission" date="2014-12" db="EMBL/GenBank/DDBJ databases">
        <title>Draft genome sequence of Terrisporobacter sp. 08-306576, isolated from the blood culture of a bacteremia patient.</title>
        <authorList>
            <person name="Lund L.C."/>
            <person name="Sydenham T.V."/>
            <person name="Hogh S.V."/>
            <person name="Skov M.N."/>
            <person name="Kemp M."/>
            <person name="Justesen U.S."/>
        </authorList>
    </citation>
    <scope>NUCLEOTIDE SEQUENCE [LARGE SCALE GENOMIC DNA]</scope>
    <source>
        <strain evidence="9 10">08-306576</strain>
    </source>
</reference>
<dbReference type="InterPro" id="IPR023367">
    <property type="entry name" value="Peptidase_M42_dom2"/>
</dbReference>
<dbReference type="GO" id="GO:0004177">
    <property type="term" value="F:aminopeptidase activity"/>
    <property type="evidence" value="ECO:0007669"/>
    <property type="project" value="UniProtKB-UniRule"/>
</dbReference>
<feature type="binding site" evidence="8">
    <location>
        <position position="310"/>
    </location>
    <ligand>
        <name>Zn(2+)</name>
        <dbReference type="ChEBI" id="CHEBI:29105"/>
        <label>2</label>
    </ligand>
</feature>
<dbReference type="GO" id="GO:0006508">
    <property type="term" value="P:proteolysis"/>
    <property type="evidence" value="ECO:0007669"/>
    <property type="project" value="UniProtKB-KW"/>
</dbReference>
<keyword evidence="4 8" id="KW-0479">Metal-binding</keyword>
<dbReference type="PIRSF" id="PIRSF001123">
    <property type="entry name" value="PepA_GA"/>
    <property type="match status" value="1"/>
</dbReference>
<dbReference type="OrthoDB" id="9772053at2"/>
<keyword evidence="2" id="KW-0031">Aminopeptidase</keyword>
<dbReference type="Pfam" id="PF05343">
    <property type="entry name" value="Peptidase_M42"/>
    <property type="match status" value="1"/>
</dbReference>
<comment type="similarity">
    <text evidence="1 6">Belongs to the peptidase M42 family.</text>
</comment>
<protein>
    <submittedName>
        <fullName evidence="9">Peptidase M42</fullName>
    </submittedName>
</protein>
<evidence type="ECO:0000256" key="5">
    <source>
        <dbReference type="ARBA" id="ARBA00022801"/>
    </source>
</evidence>
<dbReference type="InterPro" id="IPR051464">
    <property type="entry name" value="Peptidase_M42_aminopept"/>
</dbReference>
<dbReference type="Proteomes" id="UP000031189">
    <property type="component" value="Unassembled WGS sequence"/>
</dbReference>
<evidence type="ECO:0000256" key="6">
    <source>
        <dbReference type="PIRNR" id="PIRNR001123"/>
    </source>
</evidence>
<evidence type="ECO:0000313" key="9">
    <source>
        <dbReference type="EMBL" id="KHS58500.1"/>
    </source>
</evidence>
<dbReference type="PANTHER" id="PTHR32481:SF0">
    <property type="entry name" value="AMINOPEPTIDASE YPDE-RELATED"/>
    <property type="match status" value="1"/>
</dbReference>
<organism evidence="9 10">
    <name type="scientific">Terrisporobacter othiniensis</name>
    <dbReference type="NCBI Taxonomy" id="1577792"/>
    <lineage>
        <taxon>Bacteria</taxon>
        <taxon>Bacillati</taxon>
        <taxon>Bacillota</taxon>
        <taxon>Clostridia</taxon>
        <taxon>Peptostreptococcales</taxon>
        <taxon>Peptostreptococcaceae</taxon>
        <taxon>Terrisporobacter</taxon>
    </lineage>
</organism>
<accession>A0A0B3WV80</accession>
<evidence type="ECO:0000256" key="4">
    <source>
        <dbReference type="ARBA" id="ARBA00022723"/>
    </source>
</evidence>
<keyword evidence="3" id="KW-0645">Protease</keyword>